<evidence type="ECO:0000259" key="1">
    <source>
        <dbReference type="Pfam" id="PF01882"/>
    </source>
</evidence>
<evidence type="ECO:0000313" key="2">
    <source>
        <dbReference type="EMBL" id="SUZ56496.1"/>
    </source>
</evidence>
<dbReference type="InterPro" id="IPR036465">
    <property type="entry name" value="vWFA_dom_sf"/>
</dbReference>
<dbReference type="SUPFAM" id="SSF53300">
    <property type="entry name" value="vWA-like"/>
    <property type="match status" value="1"/>
</dbReference>
<dbReference type="AlphaFoldDB" id="A0A381NPG5"/>
<organism evidence="2">
    <name type="scientific">marine metagenome</name>
    <dbReference type="NCBI Taxonomy" id="408172"/>
    <lineage>
        <taxon>unclassified sequences</taxon>
        <taxon>metagenomes</taxon>
        <taxon>ecological metagenomes</taxon>
    </lineage>
</organism>
<sequence length="296" mass="33790">MAVTQDALFDGEFLKKLEYLRIVSKRMFGGHSKADRRTRQLGAGLEFADHRAYAPGDDFRRVDWRAYQRLEKLLLRLFEEEQDLPVYLFVDCSQSMIGGDPSKLTYARQVAAALSYIALAHLDRVTLTPYTDHLGREMASQRGKGQIFKVFKFLEQLTAGGETNAKRSFEKFCRSKRPRGVAVVISDFLDPYGFEASLNVLRYSHHDIFAVHVVHRSDAKPELRGDLELVDTELGNTLAIAASPALLSAYEKAFDEFCEHLAAYCARYRLGYVRTDTDVPFEDVILQVFRQKRFLA</sequence>
<dbReference type="Pfam" id="PF01882">
    <property type="entry name" value="DUF58"/>
    <property type="match status" value="1"/>
</dbReference>
<reference evidence="2" key="1">
    <citation type="submission" date="2018-05" db="EMBL/GenBank/DDBJ databases">
        <authorList>
            <person name="Lanie J.A."/>
            <person name="Ng W.-L."/>
            <person name="Kazmierczak K.M."/>
            <person name="Andrzejewski T.M."/>
            <person name="Davidsen T.M."/>
            <person name="Wayne K.J."/>
            <person name="Tettelin H."/>
            <person name="Glass J.I."/>
            <person name="Rusch D."/>
            <person name="Podicherti R."/>
            <person name="Tsui H.-C.T."/>
            <person name="Winkler M.E."/>
        </authorList>
    </citation>
    <scope>NUCLEOTIDE SEQUENCE</scope>
</reference>
<proteinExistence type="predicted"/>
<dbReference type="PANTHER" id="PTHR33608">
    <property type="entry name" value="BLL2464 PROTEIN"/>
    <property type="match status" value="1"/>
</dbReference>
<gene>
    <name evidence="2" type="ORF">METZ01_LOCUS9350</name>
</gene>
<accession>A0A381NPG5</accession>
<dbReference type="Gene3D" id="3.40.50.410">
    <property type="entry name" value="von Willebrand factor, type A domain"/>
    <property type="match status" value="1"/>
</dbReference>
<dbReference type="PANTHER" id="PTHR33608:SF7">
    <property type="entry name" value="DUF58 DOMAIN-CONTAINING PROTEIN"/>
    <property type="match status" value="1"/>
</dbReference>
<dbReference type="InterPro" id="IPR002881">
    <property type="entry name" value="DUF58"/>
</dbReference>
<name>A0A381NPG5_9ZZZZ</name>
<protein>
    <recommendedName>
        <fullName evidence="1">DUF58 domain-containing protein</fullName>
    </recommendedName>
</protein>
<feature type="domain" description="DUF58" evidence="1">
    <location>
        <begin position="50"/>
        <end position="253"/>
    </location>
</feature>
<dbReference type="EMBL" id="UINC01000505">
    <property type="protein sequence ID" value="SUZ56496.1"/>
    <property type="molecule type" value="Genomic_DNA"/>
</dbReference>